<feature type="transmembrane region" description="Helical" evidence="1">
    <location>
        <begin position="7"/>
        <end position="28"/>
    </location>
</feature>
<protein>
    <submittedName>
        <fullName evidence="3">Thiol-disulfide isomerase/thioredoxin</fullName>
    </submittedName>
</protein>
<dbReference type="PROSITE" id="PS51352">
    <property type="entry name" value="THIOREDOXIN_2"/>
    <property type="match status" value="1"/>
</dbReference>
<evidence type="ECO:0000313" key="4">
    <source>
        <dbReference type="Proteomes" id="UP000237640"/>
    </source>
</evidence>
<dbReference type="CDD" id="cd02966">
    <property type="entry name" value="TlpA_like_family"/>
    <property type="match status" value="1"/>
</dbReference>
<keyword evidence="3" id="KW-0413">Isomerase</keyword>
<dbReference type="EMBL" id="PVYX01000003">
    <property type="protein sequence ID" value="PRX53210.1"/>
    <property type="molecule type" value="Genomic_DNA"/>
</dbReference>
<dbReference type="PANTHER" id="PTHR42852">
    <property type="entry name" value="THIOL:DISULFIDE INTERCHANGE PROTEIN DSBE"/>
    <property type="match status" value="1"/>
</dbReference>
<gene>
    <name evidence="3" type="ORF">CLV81_4117</name>
</gene>
<dbReference type="PANTHER" id="PTHR42852:SF13">
    <property type="entry name" value="PROTEIN DIPZ"/>
    <property type="match status" value="1"/>
</dbReference>
<dbReference type="InterPro" id="IPR000866">
    <property type="entry name" value="AhpC/TSA"/>
</dbReference>
<dbReference type="Gene3D" id="3.40.30.10">
    <property type="entry name" value="Glutaredoxin"/>
    <property type="match status" value="1"/>
</dbReference>
<dbReference type="RefSeq" id="WP_106148037.1">
    <property type="nucleotide sequence ID" value="NZ_PVYX01000003.1"/>
</dbReference>
<keyword evidence="1" id="KW-1133">Transmembrane helix</keyword>
<proteinExistence type="predicted"/>
<accession>A0A2T0M6U0</accession>
<evidence type="ECO:0000313" key="3">
    <source>
        <dbReference type="EMBL" id="PRX53210.1"/>
    </source>
</evidence>
<sequence>MKISKKTVLNIAIILFVLSFFVTPLGHYGKILLNRVFSFSPPVIEASEREKITDYDWKLKDAEWNFFNFEKSKGRVVFINLWASWKLPSEAELASIQKMYNKYNGKMDFYIITNENRPPVEEFMEKQGFTFPVTYLIIGEKMPINPDEVPSSYLIDKSGNIVIYKKKIADWATREVYDLLDSLIAE</sequence>
<dbReference type="GO" id="GO:0016209">
    <property type="term" value="F:antioxidant activity"/>
    <property type="evidence" value="ECO:0007669"/>
    <property type="project" value="InterPro"/>
</dbReference>
<keyword evidence="4" id="KW-1185">Reference proteome</keyword>
<organism evidence="3 4">
    <name type="scientific">Flagellimonas meridianipacifica</name>
    <dbReference type="NCBI Taxonomy" id="1080225"/>
    <lineage>
        <taxon>Bacteria</taxon>
        <taxon>Pseudomonadati</taxon>
        <taxon>Bacteroidota</taxon>
        <taxon>Flavobacteriia</taxon>
        <taxon>Flavobacteriales</taxon>
        <taxon>Flavobacteriaceae</taxon>
        <taxon>Flagellimonas</taxon>
    </lineage>
</organism>
<dbReference type="Pfam" id="PF00578">
    <property type="entry name" value="AhpC-TSA"/>
    <property type="match status" value="1"/>
</dbReference>
<dbReference type="GO" id="GO:0016491">
    <property type="term" value="F:oxidoreductase activity"/>
    <property type="evidence" value="ECO:0007669"/>
    <property type="project" value="InterPro"/>
</dbReference>
<comment type="caution">
    <text evidence="3">The sequence shown here is derived from an EMBL/GenBank/DDBJ whole genome shotgun (WGS) entry which is preliminary data.</text>
</comment>
<reference evidence="3 4" key="1">
    <citation type="submission" date="2018-03" db="EMBL/GenBank/DDBJ databases">
        <title>Genomic Encyclopedia of Archaeal and Bacterial Type Strains, Phase II (KMG-II): from individual species to whole genera.</title>
        <authorList>
            <person name="Goeker M."/>
        </authorList>
    </citation>
    <scope>NUCLEOTIDE SEQUENCE [LARGE SCALE GENOMIC DNA]</scope>
    <source>
        <strain evidence="3 4">DSM 25027</strain>
    </source>
</reference>
<evidence type="ECO:0000256" key="1">
    <source>
        <dbReference type="SAM" id="Phobius"/>
    </source>
</evidence>
<keyword evidence="1" id="KW-0472">Membrane</keyword>
<evidence type="ECO:0000259" key="2">
    <source>
        <dbReference type="PROSITE" id="PS51352"/>
    </source>
</evidence>
<dbReference type="GO" id="GO:0016853">
    <property type="term" value="F:isomerase activity"/>
    <property type="evidence" value="ECO:0007669"/>
    <property type="project" value="UniProtKB-KW"/>
</dbReference>
<name>A0A2T0M6U0_9FLAO</name>
<dbReference type="InterPro" id="IPR013766">
    <property type="entry name" value="Thioredoxin_domain"/>
</dbReference>
<dbReference type="SUPFAM" id="SSF52833">
    <property type="entry name" value="Thioredoxin-like"/>
    <property type="match status" value="1"/>
</dbReference>
<dbReference type="InterPro" id="IPR050553">
    <property type="entry name" value="Thioredoxin_ResA/DsbE_sf"/>
</dbReference>
<dbReference type="AlphaFoldDB" id="A0A2T0M6U0"/>
<dbReference type="InterPro" id="IPR036249">
    <property type="entry name" value="Thioredoxin-like_sf"/>
</dbReference>
<keyword evidence="1" id="KW-0812">Transmembrane</keyword>
<dbReference type="Proteomes" id="UP000237640">
    <property type="component" value="Unassembled WGS sequence"/>
</dbReference>
<dbReference type="OrthoDB" id="9815205at2"/>
<feature type="domain" description="Thioredoxin" evidence="2">
    <location>
        <begin position="41"/>
        <end position="185"/>
    </location>
</feature>